<dbReference type="Proteomes" id="UP000799750">
    <property type="component" value="Unassembled WGS sequence"/>
</dbReference>
<sequence>MRSPSYLLSLFSLRAITLTLAHNSSNPLLDTGANLTFALPTHPVYTFPVGTWIENLAVRANGKILATDDSLPRVYQIDPLSPHTPAILLHEFTDTASILGIVETIPDVFYVCTANYSSAKLEGYGQAYIYKLDMRPFSPSIPSSAAVSKVATLSEAKALDGLAWLEPRDRKGEGLLLVSDFLAGVVWSVDIATGAVAMPINSTYTRSTGFGVNGLKIRDQELYFTNTQQQILVKVAVNSKGEVVGNYTVLAQGGFGPDDFALDAEGDAYVTSFEVGRNGVVFVPREGGEAVYIAGMAGPTAAAFGRGEGEGLRRHDGV</sequence>
<keyword evidence="1" id="KW-0732">Signal</keyword>
<dbReference type="AlphaFoldDB" id="A0A6A6QVJ1"/>
<dbReference type="InterPro" id="IPR011042">
    <property type="entry name" value="6-blade_b-propeller_TolB-like"/>
</dbReference>
<organism evidence="2 3">
    <name type="scientific">Lophium mytilinum</name>
    <dbReference type="NCBI Taxonomy" id="390894"/>
    <lineage>
        <taxon>Eukaryota</taxon>
        <taxon>Fungi</taxon>
        <taxon>Dikarya</taxon>
        <taxon>Ascomycota</taxon>
        <taxon>Pezizomycotina</taxon>
        <taxon>Dothideomycetes</taxon>
        <taxon>Pleosporomycetidae</taxon>
        <taxon>Mytilinidiales</taxon>
        <taxon>Mytilinidiaceae</taxon>
        <taxon>Lophium</taxon>
    </lineage>
</organism>
<evidence type="ECO:0000313" key="2">
    <source>
        <dbReference type="EMBL" id="KAF2496451.1"/>
    </source>
</evidence>
<evidence type="ECO:0008006" key="4">
    <source>
        <dbReference type="Google" id="ProtNLM"/>
    </source>
</evidence>
<evidence type="ECO:0000256" key="1">
    <source>
        <dbReference type="SAM" id="SignalP"/>
    </source>
</evidence>
<proteinExistence type="predicted"/>
<dbReference type="OrthoDB" id="9977941at2759"/>
<keyword evidence="3" id="KW-1185">Reference proteome</keyword>
<evidence type="ECO:0000313" key="3">
    <source>
        <dbReference type="Proteomes" id="UP000799750"/>
    </source>
</evidence>
<dbReference type="Gene3D" id="2.120.10.30">
    <property type="entry name" value="TolB, C-terminal domain"/>
    <property type="match status" value="1"/>
</dbReference>
<dbReference type="PANTHER" id="PTHR42060">
    <property type="entry name" value="NHL REPEAT-CONTAINING PROTEIN-RELATED"/>
    <property type="match status" value="1"/>
</dbReference>
<feature type="signal peptide" evidence="1">
    <location>
        <begin position="1"/>
        <end position="21"/>
    </location>
</feature>
<reference evidence="2" key="1">
    <citation type="journal article" date="2020" name="Stud. Mycol.">
        <title>101 Dothideomycetes genomes: a test case for predicting lifestyles and emergence of pathogens.</title>
        <authorList>
            <person name="Haridas S."/>
            <person name="Albert R."/>
            <person name="Binder M."/>
            <person name="Bloem J."/>
            <person name="Labutti K."/>
            <person name="Salamov A."/>
            <person name="Andreopoulos B."/>
            <person name="Baker S."/>
            <person name="Barry K."/>
            <person name="Bills G."/>
            <person name="Bluhm B."/>
            <person name="Cannon C."/>
            <person name="Castanera R."/>
            <person name="Culley D."/>
            <person name="Daum C."/>
            <person name="Ezra D."/>
            <person name="Gonzalez J."/>
            <person name="Henrissat B."/>
            <person name="Kuo A."/>
            <person name="Liang C."/>
            <person name="Lipzen A."/>
            <person name="Lutzoni F."/>
            <person name="Magnuson J."/>
            <person name="Mondo S."/>
            <person name="Nolan M."/>
            <person name="Ohm R."/>
            <person name="Pangilinan J."/>
            <person name="Park H.-J."/>
            <person name="Ramirez L."/>
            <person name="Alfaro M."/>
            <person name="Sun H."/>
            <person name="Tritt A."/>
            <person name="Yoshinaga Y."/>
            <person name="Zwiers L.-H."/>
            <person name="Turgeon B."/>
            <person name="Goodwin S."/>
            <person name="Spatafora J."/>
            <person name="Crous P."/>
            <person name="Grigoriev I."/>
        </authorList>
    </citation>
    <scope>NUCLEOTIDE SEQUENCE</scope>
    <source>
        <strain evidence="2">CBS 269.34</strain>
    </source>
</reference>
<dbReference type="PANTHER" id="PTHR42060:SF1">
    <property type="entry name" value="NHL REPEAT-CONTAINING PROTEIN"/>
    <property type="match status" value="1"/>
</dbReference>
<dbReference type="InterPro" id="IPR052998">
    <property type="entry name" value="Hetero-Diels-Alderase-like"/>
</dbReference>
<accession>A0A6A6QVJ1</accession>
<dbReference type="EMBL" id="MU004188">
    <property type="protein sequence ID" value="KAF2496451.1"/>
    <property type="molecule type" value="Genomic_DNA"/>
</dbReference>
<dbReference type="SUPFAM" id="SSF63829">
    <property type="entry name" value="Calcium-dependent phosphotriesterase"/>
    <property type="match status" value="1"/>
</dbReference>
<feature type="chain" id="PRO_5025591912" description="SMP-30/Gluconolactonase/LRE-like region domain-containing protein" evidence="1">
    <location>
        <begin position="22"/>
        <end position="318"/>
    </location>
</feature>
<gene>
    <name evidence="2" type="ORF">BU16DRAFT_526920</name>
</gene>
<protein>
    <recommendedName>
        <fullName evidence="4">SMP-30/Gluconolactonase/LRE-like region domain-containing protein</fullName>
    </recommendedName>
</protein>
<name>A0A6A6QVJ1_9PEZI</name>